<keyword evidence="5" id="KW-1185">Reference proteome</keyword>
<dbReference type="Proteomes" id="UP000250572">
    <property type="component" value="Unassembled WGS sequence"/>
</dbReference>
<keyword evidence="3" id="KW-0503">Monooxygenase</keyword>
<evidence type="ECO:0000313" key="4">
    <source>
        <dbReference type="EMBL" id="PWA26840.1"/>
    </source>
</evidence>
<comment type="similarity">
    <text evidence="1 3">Belongs to the cytochrome P450 family.</text>
</comment>
<dbReference type="InterPro" id="IPR036396">
    <property type="entry name" value="Cyt_P450_sf"/>
</dbReference>
<organism evidence="4 5">
    <name type="scientific">Gambusia affinis</name>
    <name type="common">Western mosquitofish</name>
    <name type="synonym">Heterandria affinis</name>
    <dbReference type="NCBI Taxonomy" id="33528"/>
    <lineage>
        <taxon>Eukaryota</taxon>
        <taxon>Metazoa</taxon>
        <taxon>Chordata</taxon>
        <taxon>Craniata</taxon>
        <taxon>Vertebrata</taxon>
        <taxon>Euteleostomi</taxon>
        <taxon>Actinopterygii</taxon>
        <taxon>Neopterygii</taxon>
        <taxon>Teleostei</taxon>
        <taxon>Neoteleostei</taxon>
        <taxon>Acanthomorphata</taxon>
        <taxon>Ovalentaria</taxon>
        <taxon>Atherinomorphae</taxon>
        <taxon>Cyprinodontiformes</taxon>
        <taxon>Poeciliidae</taxon>
        <taxon>Poeciliinae</taxon>
        <taxon>Gambusia</taxon>
    </lineage>
</organism>
<sequence>MTNIYGDTVVTMNDEEACLLRLSLNHLFTGTCLEFSTNYMSSGETQCVYSIFKRLGTELVLGLFLNVRAEDQPKVFQEIMEHCTEHWHGRSTQIKHHQHLLAPVCLCATWAPPQVILHNSLYQRESRQEAMRNPDRLHRVLLEVQRLWPSFIGGLRLAEKESTLADFCVPKDYDAMYVSYFIHRDPEFSFIIQSVSPFFYLPLTLLLHLSAYPETALLSLPNAGQEHLLCSFGNGPRSCIGSTLTEMFIKDLQYKWLPVSRLANLPSVSFTRLDQTVSE</sequence>
<evidence type="ECO:0000256" key="3">
    <source>
        <dbReference type="RuleBase" id="RU000461"/>
    </source>
</evidence>
<dbReference type="GO" id="GO:0005506">
    <property type="term" value="F:iron ion binding"/>
    <property type="evidence" value="ECO:0007669"/>
    <property type="project" value="InterPro"/>
</dbReference>
<comment type="caution">
    <text evidence="4">The sequence shown here is derived from an EMBL/GenBank/DDBJ whole genome shotgun (WGS) entry which is preliminary data.</text>
</comment>
<accession>A0A315VVE4</accession>
<keyword evidence="2 3" id="KW-0349">Heme</keyword>
<gene>
    <name evidence="4" type="ORF">CCH79_00000740</name>
</gene>
<dbReference type="InterPro" id="IPR017972">
    <property type="entry name" value="Cyt_P450_CS"/>
</dbReference>
<keyword evidence="3" id="KW-0408">Iron</keyword>
<dbReference type="Gene3D" id="1.10.630.10">
    <property type="entry name" value="Cytochrome P450"/>
    <property type="match status" value="1"/>
</dbReference>
<dbReference type="InterPro" id="IPR001128">
    <property type="entry name" value="Cyt_P450"/>
</dbReference>
<protein>
    <submittedName>
        <fullName evidence="4">Uncharacterized protein</fullName>
    </submittedName>
</protein>
<keyword evidence="3" id="KW-0479">Metal-binding</keyword>
<reference evidence="4 5" key="1">
    <citation type="journal article" date="2018" name="G3 (Bethesda)">
        <title>A High-Quality Reference Genome for the Invasive Mosquitofish Gambusia affinis Using a Chicago Library.</title>
        <authorList>
            <person name="Hoffberg S.L."/>
            <person name="Troendle N.J."/>
            <person name="Glenn T.C."/>
            <person name="Mahmud O."/>
            <person name="Louha S."/>
            <person name="Chalopin D."/>
            <person name="Bennetzen J.L."/>
            <person name="Mauricio R."/>
        </authorList>
    </citation>
    <scope>NUCLEOTIDE SEQUENCE [LARGE SCALE GENOMIC DNA]</scope>
    <source>
        <strain evidence="4">NE01/NJP1002.9</strain>
        <tissue evidence="4">Muscle</tissue>
    </source>
</reference>
<dbReference type="SUPFAM" id="SSF48264">
    <property type="entry name" value="Cytochrome P450"/>
    <property type="match status" value="1"/>
</dbReference>
<dbReference type="PROSITE" id="PS00086">
    <property type="entry name" value="CYTOCHROME_P450"/>
    <property type="match status" value="1"/>
</dbReference>
<dbReference type="AlphaFoldDB" id="A0A315VVE4"/>
<dbReference type="EMBL" id="NHOQ01001156">
    <property type="protein sequence ID" value="PWA26840.1"/>
    <property type="molecule type" value="Genomic_DNA"/>
</dbReference>
<dbReference type="GO" id="GO:0020037">
    <property type="term" value="F:heme binding"/>
    <property type="evidence" value="ECO:0007669"/>
    <property type="project" value="InterPro"/>
</dbReference>
<dbReference type="Pfam" id="PF00067">
    <property type="entry name" value="p450"/>
    <property type="match status" value="1"/>
</dbReference>
<evidence type="ECO:0000313" key="5">
    <source>
        <dbReference type="Proteomes" id="UP000250572"/>
    </source>
</evidence>
<dbReference type="GO" id="GO:0016705">
    <property type="term" value="F:oxidoreductase activity, acting on paired donors, with incorporation or reduction of molecular oxygen"/>
    <property type="evidence" value="ECO:0007669"/>
    <property type="project" value="InterPro"/>
</dbReference>
<dbReference type="GO" id="GO:0004497">
    <property type="term" value="F:monooxygenase activity"/>
    <property type="evidence" value="ECO:0007669"/>
    <property type="project" value="UniProtKB-KW"/>
</dbReference>
<keyword evidence="3" id="KW-0560">Oxidoreductase</keyword>
<name>A0A315VVE4_GAMAF</name>
<feature type="non-terminal residue" evidence="4">
    <location>
        <position position="279"/>
    </location>
</feature>
<evidence type="ECO:0000256" key="1">
    <source>
        <dbReference type="ARBA" id="ARBA00010617"/>
    </source>
</evidence>
<proteinExistence type="inferred from homology"/>
<evidence type="ECO:0000256" key="2">
    <source>
        <dbReference type="ARBA" id="ARBA00022617"/>
    </source>
</evidence>